<sequence>MCQISSHLKLCTCSKNKIFSSNSYWILYRWKKSDEVIVGEPIFPDNNFIDPADELSNQEKLITILNQDNCFDFELQLEDKDSLEINIQCLRENGRSINLIYAFVFLDGIWKSMAYDPFDMERQEKKYGVIEM</sequence>
<dbReference type="Proteomes" id="UP000198555">
    <property type="component" value="Unassembled WGS sequence"/>
</dbReference>
<reference evidence="2" key="1">
    <citation type="submission" date="2016-10" db="EMBL/GenBank/DDBJ databases">
        <authorList>
            <person name="Varghese N."/>
            <person name="Submissions S."/>
        </authorList>
    </citation>
    <scope>NUCLEOTIDE SEQUENCE [LARGE SCALE GENOMIC DNA]</scope>
    <source>
        <strain evidence="2">DSM 19326</strain>
    </source>
</reference>
<proteinExistence type="predicted"/>
<protein>
    <submittedName>
        <fullName evidence="1">Uncharacterized protein</fullName>
    </submittedName>
</protein>
<dbReference type="EMBL" id="FNWX01000002">
    <property type="protein sequence ID" value="SEH39138.1"/>
    <property type="molecule type" value="Genomic_DNA"/>
</dbReference>
<organism evidence="1 2">
    <name type="scientific">Epilithonimonas hominis</name>
    <dbReference type="NCBI Taxonomy" id="420404"/>
    <lineage>
        <taxon>Bacteria</taxon>
        <taxon>Pseudomonadati</taxon>
        <taxon>Bacteroidota</taxon>
        <taxon>Flavobacteriia</taxon>
        <taxon>Flavobacteriales</taxon>
        <taxon>Weeksellaceae</taxon>
        <taxon>Chryseobacterium group</taxon>
        <taxon>Epilithonimonas</taxon>
    </lineage>
</organism>
<dbReference type="AlphaFoldDB" id="A0A1H6HY79"/>
<evidence type="ECO:0000313" key="1">
    <source>
        <dbReference type="EMBL" id="SEH39138.1"/>
    </source>
</evidence>
<dbReference type="RefSeq" id="WP_089767871.1">
    <property type="nucleotide sequence ID" value="NZ_DALZAR010000013.1"/>
</dbReference>
<accession>A0A1H6HY79</accession>
<name>A0A1H6HY79_9FLAO</name>
<evidence type="ECO:0000313" key="2">
    <source>
        <dbReference type="Proteomes" id="UP000198555"/>
    </source>
</evidence>
<keyword evidence="2" id="KW-1185">Reference proteome</keyword>
<gene>
    <name evidence="1" type="ORF">SAMN05421793_10291</name>
</gene>